<reference evidence="14 15" key="1">
    <citation type="submission" date="2021-07" db="EMBL/GenBank/DDBJ databases">
        <title>Genomic diversity and antimicrobial resistance of Prevotella spp. isolated from chronic lung disease airways.</title>
        <authorList>
            <person name="Webb K.A."/>
            <person name="Olagoke O.S."/>
            <person name="Baird T."/>
            <person name="Neill J."/>
            <person name="Pham A."/>
            <person name="Wells T.J."/>
            <person name="Ramsay K.A."/>
            <person name="Bell S.C."/>
            <person name="Sarovich D.S."/>
            <person name="Price E.P."/>
        </authorList>
    </citation>
    <scope>NUCLEOTIDE SEQUENCE [LARGE SCALE GENOMIC DNA]</scope>
    <source>
        <strain evidence="14 15">SCHI0011.S.12</strain>
    </source>
</reference>
<accession>A0ABS6YG23</accession>
<evidence type="ECO:0000259" key="13">
    <source>
        <dbReference type="SMART" id="SM00986"/>
    </source>
</evidence>
<dbReference type="EMBL" id="JAHXCT010000005">
    <property type="protein sequence ID" value="MBW4769668.1"/>
    <property type="molecule type" value="Genomic_DNA"/>
</dbReference>
<evidence type="ECO:0000256" key="10">
    <source>
        <dbReference type="HAMAP-Rule" id="MF_00148"/>
    </source>
</evidence>
<dbReference type="CDD" id="cd10027">
    <property type="entry name" value="UDG-F1-like"/>
    <property type="match status" value="1"/>
</dbReference>
<dbReference type="PROSITE" id="PS00130">
    <property type="entry name" value="U_DNA_GLYCOSYLASE"/>
    <property type="match status" value="1"/>
</dbReference>
<dbReference type="NCBIfam" id="TIGR00628">
    <property type="entry name" value="ung"/>
    <property type="match status" value="1"/>
</dbReference>
<dbReference type="NCBIfam" id="NF003591">
    <property type="entry name" value="PRK05254.1-4"/>
    <property type="match status" value="1"/>
</dbReference>
<evidence type="ECO:0000256" key="8">
    <source>
        <dbReference type="ARBA" id="ARBA00022801"/>
    </source>
</evidence>
<dbReference type="InterPro" id="IPR005122">
    <property type="entry name" value="Uracil-DNA_glycosylase-like"/>
</dbReference>
<dbReference type="PANTHER" id="PTHR11264">
    <property type="entry name" value="URACIL-DNA GLYCOSYLASE"/>
    <property type="match status" value="1"/>
</dbReference>
<evidence type="ECO:0000256" key="1">
    <source>
        <dbReference type="ARBA" id="ARBA00001400"/>
    </source>
</evidence>
<dbReference type="PANTHER" id="PTHR11264:SF0">
    <property type="entry name" value="URACIL-DNA GLYCOSYLASE"/>
    <property type="match status" value="1"/>
</dbReference>
<evidence type="ECO:0000256" key="2">
    <source>
        <dbReference type="ARBA" id="ARBA00002631"/>
    </source>
</evidence>
<dbReference type="GO" id="GO:0004844">
    <property type="term" value="F:uracil DNA N-glycosylase activity"/>
    <property type="evidence" value="ECO:0007669"/>
    <property type="project" value="UniProtKB-EC"/>
</dbReference>
<evidence type="ECO:0000256" key="7">
    <source>
        <dbReference type="ARBA" id="ARBA00022763"/>
    </source>
</evidence>
<dbReference type="Proteomes" id="UP000788426">
    <property type="component" value="Unassembled WGS sequence"/>
</dbReference>
<evidence type="ECO:0000256" key="3">
    <source>
        <dbReference type="ARBA" id="ARBA00008184"/>
    </source>
</evidence>
<comment type="subcellular location">
    <subcellularLocation>
        <location evidence="10">Cytoplasm</location>
    </subcellularLocation>
</comment>
<dbReference type="NCBIfam" id="NF003592">
    <property type="entry name" value="PRK05254.1-5"/>
    <property type="match status" value="1"/>
</dbReference>
<evidence type="ECO:0000313" key="15">
    <source>
        <dbReference type="Proteomes" id="UP000788426"/>
    </source>
</evidence>
<evidence type="ECO:0000256" key="9">
    <source>
        <dbReference type="ARBA" id="ARBA00023204"/>
    </source>
</evidence>
<dbReference type="SMART" id="SM00987">
    <property type="entry name" value="UreE_C"/>
    <property type="match status" value="1"/>
</dbReference>
<comment type="similarity">
    <text evidence="3 10 12">Belongs to the uracil-DNA glycosylase (UDG) superfamily. UNG family.</text>
</comment>
<dbReference type="HAMAP" id="MF_00148">
    <property type="entry name" value="UDG"/>
    <property type="match status" value="1"/>
</dbReference>
<keyword evidence="9 10" id="KW-0234">DNA repair</keyword>
<comment type="catalytic activity">
    <reaction evidence="1 10 12">
        <text>Hydrolyzes single-stranded DNA or mismatched double-stranded DNA and polynucleotides, releasing free uracil.</text>
        <dbReference type="EC" id="3.2.2.27"/>
    </reaction>
</comment>
<keyword evidence="8 10" id="KW-0378">Hydrolase</keyword>
<comment type="caution">
    <text evidence="14">The sequence shown here is derived from an EMBL/GenBank/DDBJ whole genome shotgun (WGS) entry which is preliminary data.</text>
</comment>
<protein>
    <recommendedName>
        <fullName evidence="5 10">Uracil-DNA glycosylase</fullName>
        <shortName evidence="10">UDG</shortName>
        <ecNumber evidence="4 10">3.2.2.27</ecNumber>
    </recommendedName>
</protein>
<name>A0ABS6YG23_9BACT</name>
<evidence type="ECO:0000313" key="14">
    <source>
        <dbReference type="EMBL" id="MBW4769668.1"/>
    </source>
</evidence>
<evidence type="ECO:0000256" key="6">
    <source>
        <dbReference type="ARBA" id="ARBA00022490"/>
    </source>
</evidence>
<keyword evidence="14" id="KW-0326">Glycosidase</keyword>
<dbReference type="RefSeq" id="WP_219481660.1">
    <property type="nucleotide sequence ID" value="NZ_JAHXCT010000005.1"/>
</dbReference>
<evidence type="ECO:0000256" key="5">
    <source>
        <dbReference type="ARBA" id="ARBA00018429"/>
    </source>
</evidence>
<gene>
    <name evidence="10" type="primary">ung</name>
    <name evidence="14" type="ORF">KZO38_07830</name>
</gene>
<evidence type="ECO:0000256" key="11">
    <source>
        <dbReference type="PROSITE-ProRule" id="PRU10072"/>
    </source>
</evidence>
<evidence type="ECO:0000256" key="12">
    <source>
        <dbReference type="RuleBase" id="RU003780"/>
    </source>
</evidence>
<feature type="active site" description="Proton acceptor" evidence="10 11">
    <location>
        <position position="66"/>
    </location>
</feature>
<dbReference type="InterPro" id="IPR002043">
    <property type="entry name" value="UDG_fam1"/>
</dbReference>
<dbReference type="InterPro" id="IPR018085">
    <property type="entry name" value="Ura-DNA_Glyclase_AS"/>
</dbReference>
<dbReference type="SMART" id="SM00986">
    <property type="entry name" value="UDG"/>
    <property type="match status" value="1"/>
</dbReference>
<dbReference type="Pfam" id="PF03167">
    <property type="entry name" value="UDG"/>
    <property type="match status" value="1"/>
</dbReference>
<sequence length="222" mass="25085">MVDVKMEPSWKEVLKSELAAPYFERLTNAVKLEYKTNRCFPEGRNIFRAFDLCPFNDVKVVILGQDPYHEIGQAHGLSFSVQEGIAMPPSLINIFKELKNDIGKELPANGDLTHWAEQGVLLLNSTLTVRAHQAASHQNIGWEPFTDAAIKALSTRRNHLVFILWGGFARRKKVFIDTTKHLVLESVHPSPLSANRGGWFGNHHFSQANNYLISNGIEPINW</sequence>
<keyword evidence="7 10" id="KW-0227">DNA damage</keyword>
<keyword evidence="15" id="KW-1185">Reference proteome</keyword>
<evidence type="ECO:0000256" key="4">
    <source>
        <dbReference type="ARBA" id="ARBA00012030"/>
    </source>
</evidence>
<keyword evidence="6 10" id="KW-0963">Cytoplasm</keyword>
<dbReference type="NCBIfam" id="NF003589">
    <property type="entry name" value="PRK05254.1-2"/>
    <property type="match status" value="1"/>
</dbReference>
<dbReference type="NCBIfam" id="NF003588">
    <property type="entry name" value="PRK05254.1-1"/>
    <property type="match status" value="1"/>
</dbReference>
<organism evidence="14 15">
    <name type="scientific">Hoylesella nanceiensis</name>
    <dbReference type="NCBI Taxonomy" id="425941"/>
    <lineage>
        <taxon>Bacteria</taxon>
        <taxon>Pseudomonadati</taxon>
        <taxon>Bacteroidota</taxon>
        <taxon>Bacteroidia</taxon>
        <taxon>Bacteroidales</taxon>
        <taxon>Prevotellaceae</taxon>
        <taxon>Hoylesella</taxon>
    </lineage>
</organism>
<dbReference type="EC" id="3.2.2.27" evidence="4 10"/>
<proteinExistence type="inferred from homology"/>
<feature type="domain" description="Uracil-DNA glycosylase-like" evidence="13">
    <location>
        <begin position="51"/>
        <end position="212"/>
    </location>
</feature>
<comment type="function">
    <text evidence="2 10 12">Excises uracil residues from the DNA which can arise as a result of misincorporation of dUMP residues by DNA polymerase or due to deamination of cytosine.</text>
</comment>